<dbReference type="Gene3D" id="6.10.290.10">
    <property type="match status" value="1"/>
</dbReference>
<reference evidence="1 3" key="1">
    <citation type="submission" date="2022-07" db="EMBL/GenBank/DDBJ databases">
        <title>Genome Analysis of Selected Gammaproteobacteria from Nigerian Food snails.</title>
        <authorList>
            <person name="Okafor A.C."/>
        </authorList>
    </citation>
    <scope>NUCLEOTIDE SEQUENCE [LARGE SCALE GENOMIC DNA]</scope>
    <source>
        <strain evidence="1 3">Awg 2</strain>
    </source>
</reference>
<protein>
    <submittedName>
        <fullName evidence="1">Uncharacterized protein</fullName>
    </submittedName>
</protein>
<name>A0ABT4XXY1_METRE</name>
<proteinExistence type="predicted"/>
<keyword evidence="3" id="KW-1185">Reference proteome</keyword>
<sequence length="126" mass="14429">MRKKIRVDEVRLALMQLSMLIGAAQNAESKGWDSDLSGEFDDGLYSDLESLCKEARLLMDALKNHDLVTAKYAITNASVISHNLLNFFEGIKNDIDRAGWSGEYMWPDIPEGFHPSPKYKYFNRRQ</sequence>
<evidence type="ECO:0000313" key="2">
    <source>
        <dbReference type="EMBL" id="MDA8481435.1"/>
    </source>
</evidence>
<evidence type="ECO:0000313" key="3">
    <source>
        <dbReference type="Proteomes" id="UP001211689"/>
    </source>
</evidence>
<comment type="caution">
    <text evidence="1">The sequence shown here is derived from an EMBL/GenBank/DDBJ whole genome shotgun (WGS) entry which is preliminary data.</text>
</comment>
<dbReference type="Proteomes" id="UP001211689">
    <property type="component" value="Unassembled WGS sequence"/>
</dbReference>
<accession>A0ABT4XXY1</accession>
<dbReference type="RefSeq" id="WP_271469755.1">
    <property type="nucleotide sequence ID" value="NZ_JANEWF010000001.1"/>
</dbReference>
<dbReference type="EMBL" id="JANEWF010000001">
    <property type="protein sequence ID" value="MDA8481433.1"/>
    <property type="molecule type" value="Genomic_DNA"/>
</dbReference>
<evidence type="ECO:0000313" key="1">
    <source>
        <dbReference type="EMBL" id="MDA8481433.1"/>
    </source>
</evidence>
<dbReference type="EMBL" id="JANEWF010000001">
    <property type="protein sequence ID" value="MDA8481435.1"/>
    <property type="molecule type" value="Genomic_DNA"/>
</dbReference>
<organism evidence="1 3">
    <name type="scientific">Metapseudomonas resinovorans</name>
    <name type="common">Pseudomonas resinovorans</name>
    <dbReference type="NCBI Taxonomy" id="53412"/>
    <lineage>
        <taxon>Bacteria</taxon>
        <taxon>Pseudomonadati</taxon>
        <taxon>Pseudomonadota</taxon>
        <taxon>Gammaproteobacteria</taxon>
        <taxon>Pseudomonadales</taxon>
        <taxon>Pseudomonadaceae</taxon>
        <taxon>Metapseudomonas</taxon>
    </lineage>
</organism>
<gene>
    <name evidence="1" type="ORF">NNO07_00010</name>
    <name evidence="2" type="ORF">NNO07_00020</name>
</gene>